<name>A0A2D3V037_9PEZI</name>
<dbReference type="STRING" id="112498.A0A2D3V037"/>
<keyword evidence="2" id="KW-0521">NADP</keyword>
<dbReference type="OrthoDB" id="300709at2759"/>
<sequence length="351" mass="39226">MKLILVIGGTGAQGSPVVHALSQSSRYTVRVLTRNTNSARAQELAKLPNVELLQGSQDNQKDLHRAFKGVYGAWVNTDGFTIGEKNELFYGIRAYEIARHEGVQHYLYASTDYALQDANWNEKYHWGHNDAKGRVGDFIMAQGQKGITSSLLITGPYMNMLWDGMFVPKQLDDGSFLWANPAKDGKIPLIALEDIGLYSLWIFDNPTESSGLSLKVATDEVTFTEITQTFTKVTGKPSKHQFLDLETFLPMAEPFPNAPSNWAAGPNAHTDESTMTWRENFGAWWLYWGEGLCEKRDFALLDRIHPGRIKSLEDWMRKVNYDGKPKSVLKGAEDLKRAAAEMAKGSTPSTA</sequence>
<comment type="similarity">
    <text evidence="1">Belongs to the NmrA-type oxidoreductase family.</text>
</comment>
<reference evidence="4 5" key="1">
    <citation type="submission" date="2016-03" db="EMBL/GenBank/DDBJ databases">
        <authorList>
            <person name="Ploux O."/>
        </authorList>
    </citation>
    <scope>NUCLEOTIDE SEQUENCE [LARGE SCALE GENOMIC DNA]</scope>
    <source>
        <strain evidence="4 5">URUG2</strain>
    </source>
</reference>
<dbReference type="CDD" id="cd05251">
    <property type="entry name" value="NmrA_like_SDR_a"/>
    <property type="match status" value="1"/>
</dbReference>
<evidence type="ECO:0000256" key="2">
    <source>
        <dbReference type="ARBA" id="ARBA00022857"/>
    </source>
</evidence>
<dbReference type="SUPFAM" id="SSF51735">
    <property type="entry name" value="NAD(P)-binding Rossmann-fold domains"/>
    <property type="match status" value="1"/>
</dbReference>
<dbReference type="PANTHER" id="PTHR42748:SF14">
    <property type="entry name" value="SNOAL-LIKE DOMAIN-CONTAINING PROTEIN"/>
    <property type="match status" value="1"/>
</dbReference>
<dbReference type="Gene3D" id="3.90.25.10">
    <property type="entry name" value="UDP-galactose 4-epimerase, domain 1"/>
    <property type="match status" value="1"/>
</dbReference>
<dbReference type="PANTHER" id="PTHR42748">
    <property type="entry name" value="NITROGEN METABOLITE REPRESSION PROTEIN NMRA FAMILY MEMBER"/>
    <property type="match status" value="1"/>
</dbReference>
<evidence type="ECO:0000256" key="1">
    <source>
        <dbReference type="ARBA" id="ARBA00006328"/>
    </source>
</evidence>
<keyword evidence="5" id="KW-1185">Reference proteome</keyword>
<feature type="domain" description="NmrA-like" evidence="3">
    <location>
        <begin position="2"/>
        <end position="251"/>
    </location>
</feature>
<dbReference type="GeneID" id="35601079"/>
<evidence type="ECO:0000313" key="4">
    <source>
        <dbReference type="EMBL" id="CZT20075.1"/>
    </source>
</evidence>
<dbReference type="InterPro" id="IPR008030">
    <property type="entry name" value="NmrA-like"/>
</dbReference>
<protein>
    <submittedName>
        <fullName evidence="4">Probable nitrogen metabolic regulation protein nmr</fullName>
    </submittedName>
</protein>
<dbReference type="Gene3D" id="3.40.50.720">
    <property type="entry name" value="NAD(P)-binding Rossmann-like Domain"/>
    <property type="match status" value="1"/>
</dbReference>
<evidence type="ECO:0000313" key="5">
    <source>
        <dbReference type="Proteomes" id="UP000225277"/>
    </source>
</evidence>
<dbReference type="EMBL" id="FJUY01000008">
    <property type="protein sequence ID" value="CZT20075.1"/>
    <property type="molecule type" value="Genomic_DNA"/>
</dbReference>
<gene>
    <name evidence="4" type="ORF">RCC_05932</name>
</gene>
<dbReference type="RefSeq" id="XP_023626964.1">
    <property type="nucleotide sequence ID" value="XM_023771196.1"/>
</dbReference>
<dbReference type="GO" id="GO:0005634">
    <property type="term" value="C:nucleus"/>
    <property type="evidence" value="ECO:0007669"/>
    <property type="project" value="TreeGrafter"/>
</dbReference>
<dbReference type="AlphaFoldDB" id="A0A2D3V037"/>
<dbReference type="InterPro" id="IPR036291">
    <property type="entry name" value="NAD(P)-bd_dom_sf"/>
</dbReference>
<dbReference type="Pfam" id="PF05368">
    <property type="entry name" value="NmrA"/>
    <property type="match status" value="1"/>
</dbReference>
<accession>A0A2D3V037</accession>
<evidence type="ECO:0000259" key="3">
    <source>
        <dbReference type="Pfam" id="PF05368"/>
    </source>
</evidence>
<proteinExistence type="inferred from homology"/>
<organism evidence="4 5">
    <name type="scientific">Ramularia collo-cygni</name>
    <dbReference type="NCBI Taxonomy" id="112498"/>
    <lineage>
        <taxon>Eukaryota</taxon>
        <taxon>Fungi</taxon>
        <taxon>Dikarya</taxon>
        <taxon>Ascomycota</taxon>
        <taxon>Pezizomycotina</taxon>
        <taxon>Dothideomycetes</taxon>
        <taxon>Dothideomycetidae</taxon>
        <taxon>Mycosphaerellales</taxon>
        <taxon>Mycosphaerellaceae</taxon>
        <taxon>Ramularia</taxon>
    </lineage>
</organism>
<dbReference type="InterPro" id="IPR051164">
    <property type="entry name" value="NmrA-like_oxidored"/>
</dbReference>
<dbReference type="Proteomes" id="UP000225277">
    <property type="component" value="Unassembled WGS sequence"/>
</dbReference>